<evidence type="ECO:0000313" key="1">
    <source>
        <dbReference type="EMBL" id="KAJ7347992.1"/>
    </source>
</evidence>
<name>A0AAD7A210_9AGAR</name>
<dbReference type="EMBL" id="JARIHO010000018">
    <property type="protein sequence ID" value="KAJ7347992.1"/>
    <property type="molecule type" value="Genomic_DNA"/>
</dbReference>
<accession>A0AAD7A210</accession>
<comment type="caution">
    <text evidence="1">The sequence shown here is derived from an EMBL/GenBank/DDBJ whole genome shotgun (WGS) entry which is preliminary data.</text>
</comment>
<organism evidence="1 2">
    <name type="scientific">Mycena albidolilacea</name>
    <dbReference type="NCBI Taxonomy" id="1033008"/>
    <lineage>
        <taxon>Eukaryota</taxon>
        <taxon>Fungi</taxon>
        <taxon>Dikarya</taxon>
        <taxon>Basidiomycota</taxon>
        <taxon>Agaricomycotina</taxon>
        <taxon>Agaricomycetes</taxon>
        <taxon>Agaricomycetidae</taxon>
        <taxon>Agaricales</taxon>
        <taxon>Marasmiineae</taxon>
        <taxon>Mycenaceae</taxon>
        <taxon>Mycena</taxon>
    </lineage>
</organism>
<reference evidence="1" key="1">
    <citation type="submission" date="2023-03" db="EMBL/GenBank/DDBJ databases">
        <title>Massive genome expansion in bonnet fungi (Mycena s.s.) driven by repeated elements and novel gene families across ecological guilds.</title>
        <authorList>
            <consortium name="Lawrence Berkeley National Laboratory"/>
            <person name="Harder C.B."/>
            <person name="Miyauchi S."/>
            <person name="Viragh M."/>
            <person name="Kuo A."/>
            <person name="Thoen E."/>
            <person name="Andreopoulos B."/>
            <person name="Lu D."/>
            <person name="Skrede I."/>
            <person name="Drula E."/>
            <person name="Henrissat B."/>
            <person name="Morin E."/>
            <person name="Kohler A."/>
            <person name="Barry K."/>
            <person name="LaButti K."/>
            <person name="Morin E."/>
            <person name="Salamov A."/>
            <person name="Lipzen A."/>
            <person name="Mereny Z."/>
            <person name="Hegedus B."/>
            <person name="Baldrian P."/>
            <person name="Stursova M."/>
            <person name="Weitz H."/>
            <person name="Taylor A."/>
            <person name="Grigoriev I.V."/>
            <person name="Nagy L.G."/>
            <person name="Martin F."/>
            <person name="Kauserud H."/>
        </authorList>
    </citation>
    <scope>NUCLEOTIDE SEQUENCE</scope>
    <source>
        <strain evidence="1">CBHHK002</strain>
    </source>
</reference>
<dbReference type="Proteomes" id="UP001218218">
    <property type="component" value="Unassembled WGS sequence"/>
</dbReference>
<sequence length="278" mass="30738">MDLHHPRHRRLSTRIPAAYLLTRSSPLVHTVDADRAGAHAPQLATPLAAPGHDLQRDGSAHHHLEAAIRTLWRARRCTTSNARHRPSALPSSSPHHRPRAQHATLTFLATHAAFIASPRTATLSSSVPPSPLEPGTCRAPWHHPHHLPRLQRAPWLFPIASAAVIASSCGKRIFNKQDYPSKPAPHRLHRPDHLSTCRHRFQRFATLHSKPAPVRYREYAEHHRSTQQGPRDLTIPQAALIAAAPTSPPCRAANAPWQIAPPYSSIPGLRARGTCPSF</sequence>
<protein>
    <submittedName>
        <fullName evidence="1">Uncharacterized protein</fullName>
    </submittedName>
</protein>
<proteinExistence type="predicted"/>
<keyword evidence="2" id="KW-1185">Reference proteome</keyword>
<evidence type="ECO:0000313" key="2">
    <source>
        <dbReference type="Proteomes" id="UP001218218"/>
    </source>
</evidence>
<dbReference type="AlphaFoldDB" id="A0AAD7A210"/>
<gene>
    <name evidence="1" type="ORF">DFH08DRAFT_1001372</name>
</gene>